<sequence length="141" mass="16774">MRNVFSSGCRKSVEGCNKKYEVENTIRKKLSDLCIKGYQKYDLRKYRSLYILTDNHKLTTHVNTELNGKWPDKLREISCLFRDHMDINDLYKHYLDGPFHMTDYLCRNGGIFRDCLNVEMEEAVLPNDEQGILTYIFNCFR</sequence>
<gene>
    <name evidence="1" type="ORF">HHI36_017598</name>
</gene>
<keyword evidence="2" id="KW-1185">Reference proteome</keyword>
<proteinExistence type="predicted"/>
<comment type="caution">
    <text evidence="1">The sequence shown here is derived from an EMBL/GenBank/DDBJ whole genome shotgun (WGS) entry which is preliminary data.</text>
</comment>
<dbReference type="AlphaFoldDB" id="A0ABD2NNT6"/>
<dbReference type="EMBL" id="JABFTP020000124">
    <property type="protein sequence ID" value="KAL3280092.1"/>
    <property type="molecule type" value="Genomic_DNA"/>
</dbReference>
<organism evidence="1 2">
    <name type="scientific">Cryptolaemus montrouzieri</name>
    <dbReference type="NCBI Taxonomy" id="559131"/>
    <lineage>
        <taxon>Eukaryota</taxon>
        <taxon>Metazoa</taxon>
        <taxon>Ecdysozoa</taxon>
        <taxon>Arthropoda</taxon>
        <taxon>Hexapoda</taxon>
        <taxon>Insecta</taxon>
        <taxon>Pterygota</taxon>
        <taxon>Neoptera</taxon>
        <taxon>Endopterygota</taxon>
        <taxon>Coleoptera</taxon>
        <taxon>Polyphaga</taxon>
        <taxon>Cucujiformia</taxon>
        <taxon>Coccinelloidea</taxon>
        <taxon>Coccinellidae</taxon>
        <taxon>Scymninae</taxon>
        <taxon>Scymnini</taxon>
        <taxon>Cryptolaemus</taxon>
    </lineage>
</organism>
<name>A0ABD2NNT6_9CUCU</name>
<protein>
    <submittedName>
        <fullName evidence="1">Uncharacterized protein</fullName>
    </submittedName>
</protein>
<accession>A0ABD2NNT6</accession>
<dbReference type="Proteomes" id="UP001516400">
    <property type="component" value="Unassembled WGS sequence"/>
</dbReference>
<reference evidence="1 2" key="1">
    <citation type="journal article" date="2021" name="BMC Biol.">
        <title>Horizontally acquired antibacterial genes associated with adaptive radiation of ladybird beetles.</title>
        <authorList>
            <person name="Li H.S."/>
            <person name="Tang X.F."/>
            <person name="Huang Y.H."/>
            <person name="Xu Z.Y."/>
            <person name="Chen M.L."/>
            <person name="Du X.Y."/>
            <person name="Qiu B.Y."/>
            <person name="Chen P.T."/>
            <person name="Zhang W."/>
            <person name="Slipinski A."/>
            <person name="Escalona H.E."/>
            <person name="Waterhouse R.M."/>
            <person name="Zwick A."/>
            <person name="Pang H."/>
        </authorList>
    </citation>
    <scope>NUCLEOTIDE SEQUENCE [LARGE SCALE GENOMIC DNA]</scope>
    <source>
        <strain evidence="1">SYSU2018</strain>
    </source>
</reference>
<evidence type="ECO:0000313" key="1">
    <source>
        <dbReference type="EMBL" id="KAL3280092.1"/>
    </source>
</evidence>
<evidence type="ECO:0000313" key="2">
    <source>
        <dbReference type="Proteomes" id="UP001516400"/>
    </source>
</evidence>